<organism evidence="1 2">
    <name type="scientific">Portunus trituberculatus</name>
    <name type="common">Swimming crab</name>
    <name type="synonym">Neptunus trituberculatus</name>
    <dbReference type="NCBI Taxonomy" id="210409"/>
    <lineage>
        <taxon>Eukaryota</taxon>
        <taxon>Metazoa</taxon>
        <taxon>Ecdysozoa</taxon>
        <taxon>Arthropoda</taxon>
        <taxon>Crustacea</taxon>
        <taxon>Multicrustacea</taxon>
        <taxon>Malacostraca</taxon>
        <taxon>Eumalacostraca</taxon>
        <taxon>Eucarida</taxon>
        <taxon>Decapoda</taxon>
        <taxon>Pleocyemata</taxon>
        <taxon>Brachyura</taxon>
        <taxon>Eubrachyura</taxon>
        <taxon>Portunoidea</taxon>
        <taxon>Portunidae</taxon>
        <taxon>Portuninae</taxon>
        <taxon>Portunus</taxon>
    </lineage>
</organism>
<sequence length="59" mass="6500">MAVQVSVKQNQVNIEQGKANPDKKHDILPRATLQLADHAPVVWLPAWGSAGEPFIWDAL</sequence>
<gene>
    <name evidence="1" type="ORF">E2C01_031920</name>
</gene>
<evidence type="ECO:0000313" key="2">
    <source>
        <dbReference type="Proteomes" id="UP000324222"/>
    </source>
</evidence>
<name>A0A5B7F1D5_PORTR</name>
<accession>A0A5B7F1D5</accession>
<dbReference type="AlphaFoldDB" id="A0A5B7F1D5"/>
<dbReference type="EMBL" id="VSRR010004058">
    <property type="protein sequence ID" value="MPC38414.1"/>
    <property type="molecule type" value="Genomic_DNA"/>
</dbReference>
<comment type="caution">
    <text evidence="1">The sequence shown here is derived from an EMBL/GenBank/DDBJ whole genome shotgun (WGS) entry which is preliminary data.</text>
</comment>
<proteinExistence type="predicted"/>
<keyword evidence="2" id="KW-1185">Reference proteome</keyword>
<protein>
    <submittedName>
        <fullName evidence="1">Uncharacterized protein</fullName>
    </submittedName>
</protein>
<reference evidence="1 2" key="1">
    <citation type="submission" date="2019-05" db="EMBL/GenBank/DDBJ databases">
        <title>Another draft genome of Portunus trituberculatus and its Hox gene families provides insights of decapod evolution.</title>
        <authorList>
            <person name="Jeong J.-H."/>
            <person name="Song I."/>
            <person name="Kim S."/>
            <person name="Choi T."/>
            <person name="Kim D."/>
            <person name="Ryu S."/>
            <person name="Kim W."/>
        </authorList>
    </citation>
    <scope>NUCLEOTIDE SEQUENCE [LARGE SCALE GENOMIC DNA]</scope>
    <source>
        <tissue evidence="1">Muscle</tissue>
    </source>
</reference>
<evidence type="ECO:0000313" key="1">
    <source>
        <dbReference type="EMBL" id="MPC38414.1"/>
    </source>
</evidence>
<dbReference type="Proteomes" id="UP000324222">
    <property type="component" value="Unassembled WGS sequence"/>
</dbReference>